<organism evidence="8">
    <name type="scientific">Chlorella variabilis</name>
    <name type="common">Green alga</name>
    <dbReference type="NCBI Taxonomy" id="554065"/>
    <lineage>
        <taxon>Eukaryota</taxon>
        <taxon>Viridiplantae</taxon>
        <taxon>Chlorophyta</taxon>
        <taxon>core chlorophytes</taxon>
        <taxon>Trebouxiophyceae</taxon>
        <taxon>Chlorellales</taxon>
        <taxon>Chlorellaceae</taxon>
        <taxon>Chlorella clade</taxon>
        <taxon>Chlorella</taxon>
    </lineage>
</organism>
<evidence type="ECO:0000256" key="4">
    <source>
        <dbReference type="ARBA" id="ARBA00023136"/>
    </source>
</evidence>
<feature type="transmembrane region" description="Helical" evidence="6">
    <location>
        <begin position="128"/>
        <end position="154"/>
    </location>
</feature>
<evidence type="ECO:0000313" key="7">
    <source>
        <dbReference type="EMBL" id="EFN56437.1"/>
    </source>
</evidence>
<protein>
    <recommendedName>
        <fullName evidence="9">Peptidase S54 rhomboid domain-containing protein</fullName>
    </recommendedName>
</protein>
<feature type="compositionally biased region" description="Basic and acidic residues" evidence="5">
    <location>
        <begin position="37"/>
        <end position="61"/>
    </location>
</feature>
<evidence type="ECO:0000256" key="3">
    <source>
        <dbReference type="ARBA" id="ARBA00022989"/>
    </source>
</evidence>
<proteinExistence type="predicted"/>
<dbReference type="Proteomes" id="UP000008141">
    <property type="component" value="Unassembled WGS sequence"/>
</dbReference>
<keyword evidence="4 6" id="KW-0472">Membrane</keyword>
<dbReference type="OrthoDB" id="10466429at2759"/>
<evidence type="ECO:0000256" key="1">
    <source>
        <dbReference type="ARBA" id="ARBA00004141"/>
    </source>
</evidence>
<evidence type="ECO:0000256" key="5">
    <source>
        <dbReference type="SAM" id="MobiDB-lite"/>
    </source>
</evidence>
<keyword evidence="8" id="KW-1185">Reference proteome</keyword>
<evidence type="ECO:0000256" key="2">
    <source>
        <dbReference type="ARBA" id="ARBA00022692"/>
    </source>
</evidence>
<feature type="region of interest" description="Disordered" evidence="5">
    <location>
        <begin position="1"/>
        <end position="85"/>
    </location>
</feature>
<gene>
    <name evidence="7" type="ORF">CHLNCDRAFT_145068</name>
</gene>
<dbReference type="KEGG" id="cvr:CHLNCDRAFT_145068"/>
<accession>E1ZCI1</accession>
<dbReference type="Gene3D" id="1.20.1540.10">
    <property type="entry name" value="Rhomboid-like"/>
    <property type="match status" value="1"/>
</dbReference>
<dbReference type="EMBL" id="GL433842">
    <property type="protein sequence ID" value="EFN56437.1"/>
    <property type="molecule type" value="Genomic_DNA"/>
</dbReference>
<keyword evidence="2 6" id="KW-0812">Transmembrane</keyword>
<feature type="transmembrane region" description="Helical" evidence="6">
    <location>
        <begin position="233"/>
        <end position="253"/>
    </location>
</feature>
<dbReference type="SUPFAM" id="SSF144091">
    <property type="entry name" value="Rhomboid-like"/>
    <property type="match status" value="1"/>
</dbReference>
<dbReference type="RefSeq" id="XP_005848539.1">
    <property type="nucleotide sequence ID" value="XM_005848477.1"/>
</dbReference>
<evidence type="ECO:0000256" key="6">
    <source>
        <dbReference type="SAM" id="Phobius"/>
    </source>
</evidence>
<feature type="transmembrane region" description="Helical" evidence="6">
    <location>
        <begin position="201"/>
        <end position="221"/>
    </location>
</feature>
<dbReference type="GO" id="GO:0016020">
    <property type="term" value="C:membrane"/>
    <property type="evidence" value="ECO:0007669"/>
    <property type="project" value="UniProtKB-SubCell"/>
</dbReference>
<dbReference type="InterPro" id="IPR035952">
    <property type="entry name" value="Rhomboid-like_sf"/>
</dbReference>
<dbReference type="GeneID" id="17355791"/>
<feature type="compositionally biased region" description="Low complexity" evidence="5">
    <location>
        <begin position="13"/>
        <end position="26"/>
    </location>
</feature>
<feature type="transmembrane region" description="Helical" evidence="6">
    <location>
        <begin position="345"/>
        <end position="366"/>
    </location>
</feature>
<evidence type="ECO:0008006" key="9">
    <source>
        <dbReference type="Google" id="ProtNLM"/>
    </source>
</evidence>
<comment type="subcellular location">
    <subcellularLocation>
        <location evidence="1">Membrane</location>
        <topology evidence="1">Multi-pass membrane protein</topology>
    </subcellularLocation>
</comment>
<feature type="transmembrane region" description="Helical" evidence="6">
    <location>
        <begin position="174"/>
        <end position="194"/>
    </location>
</feature>
<sequence>MSSEKGQQEPDESSSSLGALEALLSSPPTRAPAVAESGERQGDKQQEDKPQGGEGEDKQSKEGWYWWDRPAGPQTNPLRRGGMPAGRSGAYLDSEQFTRDPLELSVGRRVAAASGGPLPLPGNDSLPLASWTLAAILAVGSVGGLLGLTTSLQMNSDAVVSGGWWLLWTASLQPLSWLNLAAGTGALLSAGAYAERRLGSALYLTAFLAAGALPATFYYAGSMLFVHSDAGTLYEGPAAALMGPAAALAAYVVGNWRVLGAGQRARCALACLGCAAVAATELEAGLATPDLLAASALVGSLLALLGGPRLEVLRELDIQEGSMTISGTEGELVVVVDKVTAPRRWLACGGVVLLLLGLGATVDAVVHRQIEVLLLEQFLEDNRDSPEVQQWLYEVAPEKLRNA</sequence>
<reference evidence="7 8" key="1">
    <citation type="journal article" date="2010" name="Plant Cell">
        <title>The Chlorella variabilis NC64A genome reveals adaptation to photosymbiosis, coevolution with viruses, and cryptic sex.</title>
        <authorList>
            <person name="Blanc G."/>
            <person name="Duncan G."/>
            <person name="Agarkova I."/>
            <person name="Borodovsky M."/>
            <person name="Gurnon J."/>
            <person name="Kuo A."/>
            <person name="Lindquist E."/>
            <person name="Lucas S."/>
            <person name="Pangilinan J."/>
            <person name="Polle J."/>
            <person name="Salamov A."/>
            <person name="Terry A."/>
            <person name="Yamada T."/>
            <person name="Dunigan D.D."/>
            <person name="Grigoriev I.V."/>
            <person name="Claverie J.M."/>
            <person name="Van Etten J.L."/>
        </authorList>
    </citation>
    <scope>NUCLEOTIDE SEQUENCE [LARGE SCALE GENOMIC DNA]</scope>
    <source>
        <strain evidence="7 8">NC64A</strain>
    </source>
</reference>
<name>E1ZCI1_CHLVA</name>
<dbReference type="AlphaFoldDB" id="E1ZCI1"/>
<keyword evidence="3 6" id="KW-1133">Transmembrane helix</keyword>
<dbReference type="InParanoid" id="E1ZCI1"/>
<evidence type="ECO:0000313" key="8">
    <source>
        <dbReference type="Proteomes" id="UP000008141"/>
    </source>
</evidence>